<organism evidence="10 11">
    <name type="scientific">Diatraea saccharalis</name>
    <name type="common">sugarcane borer</name>
    <dbReference type="NCBI Taxonomy" id="40085"/>
    <lineage>
        <taxon>Eukaryota</taxon>
        <taxon>Metazoa</taxon>
        <taxon>Ecdysozoa</taxon>
        <taxon>Arthropoda</taxon>
        <taxon>Hexapoda</taxon>
        <taxon>Insecta</taxon>
        <taxon>Pterygota</taxon>
        <taxon>Neoptera</taxon>
        <taxon>Endopterygota</taxon>
        <taxon>Lepidoptera</taxon>
        <taxon>Glossata</taxon>
        <taxon>Ditrysia</taxon>
        <taxon>Pyraloidea</taxon>
        <taxon>Crambidae</taxon>
        <taxon>Crambinae</taxon>
        <taxon>Diatraea</taxon>
    </lineage>
</organism>
<evidence type="ECO:0000256" key="5">
    <source>
        <dbReference type="ARBA" id="ARBA00022833"/>
    </source>
</evidence>
<feature type="region of interest" description="Disordered" evidence="8">
    <location>
        <begin position="328"/>
        <end position="354"/>
    </location>
</feature>
<dbReference type="GO" id="GO:0000978">
    <property type="term" value="F:RNA polymerase II cis-regulatory region sequence-specific DNA binding"/>
    <property type="evidence" value="ECO:0007669"/>
    <property type="project" value="TreeGrafter"/>
</dbReference>
<dbReference type="FunFam" id="3.30.160.60:FF:000624">
    <property type="entry name" value="zinc finger protein 697"/>
    <property type="match status" value="1"/>
</dbReference>
<evidence type="ECO:0000256" key="7">
    <source>
        <dbReference type="PROSITE-ProRule" id="PRU00042"/>
    </source>
</evidence>
<dbReference type="EMBL" id="OU893351">
    <property type="protein sequence ID" value="CAG9789654.1"/>
    <property type="molecule type" value="Genomic_DNA"/>
</dbReference>
<keyword evidence="11" id="KW-1185">Reference proteome</keyword>
<dbReference type="SMART" id="SM00355">
    <property type="entry name" value="ZnF_C2H2"/>
    <property type="match status" value="14"/>
</dbReference>
<name>A0A9N9R4Z6_9NEOP</name>
<evidence type="ECO:0000256" key="6">
    <source>
        <dbReference type="ARBA" id="ARBA00023242"/>
    </source>
</evidence>
<feature type="domain" description="C2H2-type" evidence="9">
    <location>
        <begin position="511"/>
        <end position="533"/>
    </location>
</feature>
<protein>
    <recommendedName>
        <fullName evidence="9">C2H2-type domain-containing protein</fullName>
    </recommendedName>
</protein>
<dbReference type="GO" id="GO:0008270">
    <property type="term" value="F:zinc ion binding"/>
    <property type="evidence" value="ECO:0007669"/>
    <property type="project" value="UniProtKB-KW"/>
</dbReference>
<feature type="domain" description="C2H2-type" evidence="9">
    <location>
        <begin position="538"/>
        <end position="561"/>
    </location>
</feature>
<keyword evidence="5" id="KW-0862">Zinc</keyword>
<feature type="domain" description="C2H2-type" evidence="9">
    <location>
        <begin position="626"/>
        <end position="653"/>
    </location>
</feature>
<feature type="domain" description="C2H2-type" evidence="9">
    <location>
        <begin position="682"/>
        <end position="705"/>
    </location>
</feature>
<feature type="compositionally biased region" description="Polar residues" evidence="8">
    <location>
        <begin position="328"/>
        <end position="344"/>
    </location>
</feature>
<keyword evidence="3" id="KW-0677">Repeat</keyword>
<evidence type="ECO:0000256" key="4">
    <source>
        <dbReference type="ARBA" id="ARBA00022771"/>
    </source>
</evidence>
<evidence type="ECO:0000256" key="8">
    <source>
        <dbReference type="SAM" id="MobiDB-lite"/>
    </source>
</evidence>
<dbReference type="PROSITE" id="PS50157">
    <property type="entry name" value="ZINC_FINGER_C2H2_2"/>
    <property type="match status" value="7"/>
</dbReference>
<comment type="subcellular location">
    <subcellularLocation>
        <location evidence="1">Nucleus</location>
    </subcellularLocation>
</comment>
<dbReference type="Proteomes" id="UP001153714">
    <property type="component" value="Chromosome 20"/>
</dbReference>
<evidence type="ECO:0000313" key="11">
    <source>
        <dbReference type="Proteomes" id="UP001153714"/>
    </source>
</evidence>
<accession>A0A9N9R4Z6</accession>
<reference evidence="10" key="1">
    <citation type="submission" date="2021-12" db="EMBL/GenBank/DDBJ databases">
        <authorList>
            <person name="King R."/>
        </authorList>
    </citation>
    <scope>NUCLEOTIDE SEQUENCE</scope>
</reference>
<dbReference type="PANTHER" id="PTHR24376:SF235">
    <property type="entry name" value="C2H2-TYPE DOMAIN-CONTAINING PROTEIN"/>
    <property type="match status" value="1"/>
</dbReference>
<dbReference type="InterPro" id="IPR013087">
    <property type="entry name" value="Znf_C2H2_type"/>
</dbReference>
<feature type="domain" description="C2H2-type" evidence="9">
    <location>
        <begin position="389"/>
        <end position="417"/>
    </location>
</feature>
<dbReference type="Pfam" id="PF00096">
    <property type="entry name" value="zf-C2H2"/>
    <property type="match status" value="3"/>
</dbReference>
<reference evidence="10" key="2">
    <citation type="submission" date="2022-10" db="EMBL/GenBank/DDBJ databases">
        <authorList>
            <consortium name="ENA_rothamsted_submissions"/>
            <consortium name="culmorum"/>
            <person name="King R."/>
        </authorList>
    </citation>
    <scope>NUCLEOTIDE SEQUENCE</scope>
</reference>
<evidence type="ECO:0000256" key="1">
    <source>
        <dbReference type="ARBA" id="ARBA00004123"/>
    </source>
</evidence>
<dbReference type="AlphaFoldDB" id="A0A9N9R4Z6"/>
<evidence type="ECO:0000259" key="9">
    <source>
        <dbReference type="PROSITE" id="PS50157"/>
    </source>
</evidence>
<keyword evidence="4 7" id="KW-0863">Zinc-finger</keyword>
<feature type="domain" description="C2H2-type" evidence="9">
    <location>
        <begin position="654"/>
        <end position="681"/>
    </location>
</feature>
<dbReference type="GO" id="GO:0005634">
    <property type="term" value="C:nucleus"/>
    <property type="evidence" value="ECO:0007669"/>
    <property type="project" value="UniProtKB-SubCell"/>
</dbReference>
<dbReference type="Gene3D" id="3.30.160.60">
    <property type="entry name" value="Classic Zinc Finger"/>
    <property type="match status" value="5"/>
</dbReference>
<dbReference type="PROSITE" id="PS00028">
    <property type="entry name" value="ZINC_FINGER_C2H2_1"/>
    <property type="match status" value="11"/>
</dbReference>
<dbReference type="SUPFAM" id="SSF57667">
    <property type="entry name" value="beta-beta-alpha zinc fingers"/>
    <property type="match status" value="4"/>
</dbReference>
<dbReference type="GO" id="GO:0001228">
    <property type="term" value="F:DNA-binding transcription activator activity, RNA polymerase II-specific"/>
    <property type="evidence" value="ECO:0007669"/>
    <property type="project" value="TreeGrafter"/>
</dbReference>
<feature type="domain" description="C2H2-type" evidence="9">
    <location>
        <begin position="597"/>
        <end position="625"/>
    </location>
</feature>
<keyword evidence="2" id="KW-0479">Metal-binding</keyword>
<evidence type="ECO:0000256" key="3">
    <source>
        <dbReference type="ARBA" id="ARBA00022737"/>
    </source>
</evidence>
<sequence>MCGELPEDYCKMRLTHSKSRDTSDVCVSSILRDLLLGNPSKPVKGRATDWTVTMQSVQGIQRLEITISVPKEHLDSSNICESNALRDLLVGHSSKLEKSLTTDIVTMKNGKGRLEQKISTPKEVKSRYRIISKLLDKHRHNMRQILLGTNANPIRNYNGKGYYCGYCNDVFPTPPELKQHSLYEHGDADKIYMRICCWQELVAKFDITDFKCILCEDDLNNLEDAVRHLRSQHDRLWYDDITNHILPFKFSKEGVTCPICSQFFISFKLAQEHMRMHYNNYMCNICDMPFVNMGTLRKHMKRKSRVTSPAAFVKRFSRLRIKGITTRGSAVTRSQNVSHNLQKPRSTKRNADRATETELREIYKHHANLNIIRQCSNATPIRSRGGIGYKCCYCTDEYPNPDDLKSHTLEHHSDESARKILEKEMNALYSYVIKLDITALKCNICDTGFDSLDDFIYHLITDHDKKIYTDLEDRIIPLKFEDNILSCLFCLQTFNKFKTLVQHMNIHYNNFVCDVCNTGFVSRNLLYNHSFTHKIGEFECTFCDKIFDTFLKQKAHEKTVHKQACRNTCGFCNEKFRDFKKKEQHLTEIHGVALMGMQCQACSKTFPNRKLYTVHMKRDHLLERKHPCEECDMTFFRMTDLKKHMLKHTGERKYQCSVCKKSYGRNTTLTQHMKIHANIRKYKCEYCDQKFIQKCTWKGHLKAKHGVVLQ</sequence>
<proteinExistence type="predicted"/>
<gene>
    <name evidence="10" type="ORF">DIATSA_LOCUS7370</name>
</gene>
<evidence type="ECO:0000256" key="2">
    <source>
        <dbReference type="ARBA" id="ARBA00022723"/>
    </source>
</evidence>
<evidence type="ECO:0000313" key="10">
    <source>
        <dbReference type="EMBL" id="CAG9789654.1"/>
    </source>
</evidence>
<dbReference type="PANTHER" id="PTHR24376">
    <property type="entry name" value="ZINC FINGER PROTEIN"/>
    <property type="match status" value="1"/>
</dbReference>
<keyword evidence="6" id="KW-0539">Nucleus</keyword>
<dbReference type="InterPro" id="IPR036236">
    <property type="entry name" value="Znf_C2H2_sf"/>
</dbReference>
<dbReference type="OrthoDB" id="6077919at2759"/>